<dbReference type="RefSeq" id="WP_014845896.1">
    <property type="nucleotide sequence ID" value="NZ_CAJZDL010000024.1"/>
</dbReference>
<dbReference type="Proteomes" id="UP000677180">
    <property type="component" value="Chromosome"/>
</dbReference>
<dbReference type="EMBL" id="CP072385">
    <property type="protein sequence ID" value="QUC10452.1"/>
    <property type="molecule type" value="Genomic_DNA"/>
</dbReference>
<dbReference type="AlphaFoldDB" id="A0AB37HVF2"/>
<sequence length="124" mass="14040">MKQTEKIVPEDWITHLGGANREPIGWIAPRGEGFVAIDLLGRERSGTVDWLEAEETLDELGIRYLATPYELVTDSGTSKVYIAEATPDFVRVKEDDFNDINSDQTFYTLPFPVPEELLRELPGR</sequence>
<reference evidence="1" key="1">
    <citation type="submission" date="2021-03" db="EMBL/GenBank/DDBJ databases">
        <title>Human Oral Microbial Genomes.</title>
        <authorList>
            <person name="Johnston C.D."/>
            <person name="Chen T."/>
            <person name="Dewhirst F.E."/>
        </authorList>
    </citation>
    <scope>NUCLEOTIDE SEQUENCE</scope>
    <source>
        <strain evidence="1">F0714</strain>
    </source>
</reference>
<evidence type="ECO:0000313" key="2">
    <source>
        <dbReference type="Proteomes" id="UP000677180"/>
    </source>
</evidence>
<evidence type="ECO:0000313" key="1">
    <source>
        <dbReference type="EMBL" id="QUC10452.1"/>
    </source>
</evidence>
<gene>
    <name evidence="1" type="ORF">J5A53_11755</name>
</gene>
<name>A0AB37HVF2_9ACTN</name>
<accession>A0AB37HVF2</accession>
<proteinExistence type="predicted"/>
<protein>
    <submittedName>
        <fullName evidence="1">Uncharacterized protein</fullName>
    </submittedName>
</protein>
<organism evidence="1 2">
    <name type="scientific">Arachnia propionica</name>
    <dbReference type="NCBI Taxonomy" id="1750"/>
    <lineage>
        <taxon>Bacteria</taxon>
        <taxon>Bacillati</taxon>
        <taxon>Actinomycetota</taxon>
        <taxon>Actinomycetes</taxon>
        <taxon>Propionibacteriales</taxon>
        <taxon>Propionibacteriaceae</taxon>
        <taxon>Arachnia</taxon>
    </lineage>
</organism>